<dbReference type="EMBL" id="JAOUSE010000031">
    <property type="protein sequence ID" value="MCU9594842.1"/>
    <property type="molecule type" value="Genomic_DNA"/>
</dbReference>
<feature type="transmembrane region" description="Helical" evidence="1">
    <location>
        <begin position="84"/>
        <end position="106"/>
    </location>
</feature>
<protein>
    <submittedName>
        <fullName evidence="2">DUF1360 domain-containing protein</fullName>
    </submittedName>
</protein>
<gene>
    <name evidence="2" type="ORF">OEV82_10380</name>
</gene>
<keyword evidence="1" id="KW-0812">Transmembrane</keyword>
<keyword evidence="1" id="KW-1133">Transmembrane helix</keyword>
<name>A0ABT2WLH5_9BACI</name>
<dbReference type="RefSeq" id="WP_173660509.1">
    <property type="nucleotide sequence ID" value="NZ_JAOUSE010000031.1"/>
</dbReference>
<evidence type="ECO:0000313" key="3">
    <source>
        <dbReference type="Proteomes" id="UP001208656"/>
    </source>
</evidence>
<proteinExistence type="predicted"/>
<evidence type="ECO:0000313" key="2">
    <source>
        <dbReference type="EMBL" id="MCU9594842.1"/>
    </source>
</evidence>
<reference evidence="2 3" key="1">
    <citation type="submission" date="2022-10" db="EMBL/GenBank/DDBJ databases">
        <title>Description of Fervidibacillus gen. nov. in the family Fervidibacillaceae fam. nov. with two species, Fervidibacillus albus sp. nov., and Fervidibacillus halotolerans sp. nov., isolated from tidal flat sediments.</title>
        <authorList>
            <person name="Kwon K.K."/>
            <person name="Yang S.-H."/>
        </authorList>
    </citation>
    <scope>NUCLEOTIDE SEQUENCE [LARGE SCALE GENOMIC DNA]</scope>
    <source>
        <strain evidence="2 3">DSM 23332</strain>
    </source>
</reference>
<organism evidence="2 3">
    <name type="scientific">Pallidibacillus thermolactis</name>
    <dbReference type="NCBI Taxonomy" id="251051"/>
    <lineage>
        <taxon>Bacteria</taxon>
        <taxon>Bacillati</taxon>
        <taxon>Bacillota</taxon>
        <taxon>Bacilli</taxon>
        <taxon>Bacillales</taxon>
        <taxon>Bacillaceae</taxon>
        <taxon>Pallidibacillus</taxon>
    </lineage>
</organism>
<feature type="transmembrane region" description="Helical" evidence="1">
    <location>
        <begin position="57"/>
        <end position="78"/>
    </location>
</feature>
<comment type="caution">
    <text evidence="2">The sequence shown here is derived from an EMBL/GenBank/DDBJ whole genome shotgun (WGS) entry which is preliminary data.</text>
</comment>
<sequence>MSLAVFRLTRLIVFDKITEFLRMPFLDEIEEKDEEGNIEIYLVPKQKGIRKWFGELLNCYWCTGIWVSIFLVVFYHFYPTIAEPIIVILAVAACGAILETLNSFLLDK</sequence>
<keyword evidence="1" id="KW-0472">Membrane</keyword>
<dbReference type="Proteomes" id="UP001208656">
    <property type="component" value="Unassembled WGS sequence"/>
</dbReference>
<accession>A0ABT2WLH5</accession>
<evidence type="ECO:0000256" key="1">
    <source>
        <dbReference type="SAM" id="Phobius"/>
    </source>
</evidence>
<keyword evidence="3" id="KW-1185">Reference proteome</keyword>
<dbReference type="Pfam" id="PF07098">
    <property type="entry name" value="DUF1360"/>
    <property type="match status" value="1"/>
</dbReference>
<dbReference type="InterPro" id="IPR010773">
    <property type="entry name" value="Mycophage_PG1_Gp7"/>
</dbReference>